<dbReference type="SUPFAM" id="SSF48425">
    <property type="entry name" value="Sec7 domain"/>
    <property type="match status" value="1"/>
</dbReference>
<dbReference type="InterPro" id="IPR032691">
    <property type="entry name" value="Mon2/Sec7/BIG1-like_HUS"/>
</dbReference>
<dbReference type="InterPro" id="IPR000904">
    <property type="entry name" value="Sec7_dom"/>
</dbReference>
<dbReference type="AlphaFoldDB" id="A0A8H7BJV7"/>
<dbReference type="InterPro" id="IPR023394">
    <property type="entry name" value="Sec7_C_sf"/>
</dbReference>
<organism evidence="3 4">
    <name type="scientific">Apophysomyces ossiformis</name>
    <dbReference type="NCBI Taxonomy" id="679940"/>
    <lineage>
        <taxon>Eukaryota</taxon>
        <taxon>Fungi</taxon>
        <taxon>Fungi incertae sedis</taxon>
        <taxon>Mucoromycota</taxon>
        <taxon>Mucoromycotina</taxon>
        <taxon>Mucoromycetes</taxon>
        <taxon>Mucorales</taxon>
        <taxon>Mucorineae</taxon>
        <taxon>Mucoraceae</taxon>
        <taxon>Apophysomyces</taxon>
    </lineage>
</organism>
<feature type="region of interest" description="Disordered" evidence="1">
    <location>
        <begin position="245"/>
        <end position="264"/>
    </location>
</feature>
<dbReference type="Proteomes" id="UP000605846">
    <property type="component" value="Unassembled WGS sequence"/>
</dbReference>
<dbReference type="Gene3D" id="1.10.1000.11">
    <property type="entry name" value="Arf Nucleotide-binding Site Opener,domain 2"/>
    <property type="match status" value="1"/>
</dbReference>
<protein>
    <submittedName>
        <fullName evidence="3">GDP/GTP exchange factor for ARF</fullName>
    </submittedName>
</protein>
<feature type="compositionally biased region" description="Polar residues" evidence="1">
    <location>
        <begin position="348"/>
        <end position="357"/>
    </location>
</feature>
<evidence type="ECO:0000256" key="1">
    <source>
        <dbReference type="SAM" id="MobiDB-lite"/>
    </source>
</evidence>
<reference evidence="3" key="1">
    <citation type="submission" date="2020-01" db="EMBL/GenBank/DDBJ databases">
        <title>Genome Sequencing of Three Apophysomyces-Like Fungal Strains Confirms a Novel Fungal Genus in the Mucoromycota with divergent Burkholderia-like Endosymbiotic Bacteria.</title>
        <authorList>
            <person name="Stajich J.E."/>
            <person name="Macias A.M."/>
            <person name="Carter-House D."/>
            <person name="Lovett B."/>
            <person name="Kasson L.R."/>
            <person name="Berry K."/>
            <person name="Grigoriev I."/>
            <person name="Chang Y."/>
            <person name="Spatafora J."/>
            <person name="Kasson M.T."/>
        </authorList>
    </citation>
    <scope>NUCLEOTIDE SEQUENCE</scope>
    <source>
        <strain evidence="3">NRRL A-21654</strain>
    </source>
</reference>
<dbReference type="PANTHER" id="PTHR10663">
    <property type="entry name" value="GUANYL-NUCLEOTIDE EXCHANGE FACTOR"/>
    <property type="match status" value="1"/>
</dbReference>
<gene>
    <name evidence="3" type="primary">GEA2</name>
    <name evidence="3" type="ORF">EC973_009447</name>
</gene>
<dbReference type="InterPro" id="IPR035999">
    <property type="entry name" value="Sec7_dom_sf"/>
</dbReference>
<dbReference type="CDD" id="cd00171">
    <property type="entry name" value="Sec7"/>
    <property type="match status" value="1"/>
</dbReference>
<dbReference type="SMART" id="SM00222">
    <property type="entry name" value="Sec7"/>
    <property type="match status" value="1"/>
</dbReference>
<evidence type="ECO:0000259" key="2">
    <source>
        <dbReference type="PROSITE" id="PS50190"/>
    </source>
</evidence>
<comment type="caution">
    <text evidence="3">The sequence shown here is derived from an EMBL/GenBank/DDBJ whole genome shotgun (WGS) entry which is preliminary data.</text>
</comment>
<evidence type="ECO:0000313" key="4">
    <source>
        <dbReference type="Proteomes" id="UP000605846"/>
    </source>
</evidence>
<dbReference type="PANTHER" id="PTHR10663:SF388">
    <property type="entry name" value="GOLGI-SPECIFIC BREFELDIN A-RESISTANCE GUANINE NUCLEOTIDE EXCHANGE FACTOR 1"/>
    <property type="match status" value="1"/>
</dbReference>
<dbReference type="GO" id="GO:0016192">
    <property type="term" value="P:vesicle-mediated transport"/>
    <property type="evidence" value="ECO:0007669"/>
    <property type="project" value="UniProtKB-ARBA"/>
</dbReference>
<dbReference type="EMBL" id="JABAYA010000091">
    <property type="protein sequence ID" value="KAF7725729.1"/>
    <property type="molecule type" value="Genomic_DNA"/>
</dbReference>
<proteinExistence type="predicted"/>
<feature type="region of interest" description="Disordered" evidence="1">
    <location>
        <begin position="285"/>
        <end position="305"/>
    </location>
</feature>
<dbReference type="GO" id="GO:0032012">
    <property type="term" value="P:regulation of ARF protein signal transduction"/>
    <property type="evidence" value="ECO:0007669"/>
    <property type="project" value="InterPro"/>
</dbReference>
<sequence>MGDNNIKSELMWSQLVHAEIIAVTSAMRKNARWSGMGVRGINMGNLGMNMGLRKKVNAKDPNARHEENPLMEAFANLKTYLDTVQDVRDVDALLLLNPFLEVIRSGNTTGPIAGTALSSVEKFLHYGIVGLNNPNAAYAMNALSSAATHCKFEASDIASDELVLLRMLQVLQAALTSECGQILSDEAVCEMMETGLSMCCQMRLSEMLRRSAEHVMINMVTAIFERLKMLDDDWFYIESQTDTGDENVREAPHMSTPKPSPSPVLETNIPESPSNDIAVNQSDATVQAAPEQPTIEGCPSGEPTVEKPVAEQPIIEQRSIEHPVIELSTPEDANNDALVESEQEKQDVSGSKQTETTRNIKGDPLRPYGVPAIRELLRVLISLLNPHEHKHTDSMRVMALSILNVAFEVGGRSIGKFEALRSLVVDDFCKYLFQLAKTDTTPLLTLTLRVISTVFDTMRPCLKLQHELFLFFLIERLSFATGIESRGATVDIGEDGHISFVAPQRVLDTRGGHVDVRGGSPNMFLGRQNDYMTVSGEVCELLMECLVQCSRTPTFLVDLWYNYDCDPSCGDLAEELVQFLSANSFPDPHTYSFTNIHVLCFDTLLMFINRMVDSVSIEGYDDEEYEGLTPSKELLDRKARKRLILEGSTLFNESPKKGIAFLEGVGIIEPDENGDNVPSLAEFLRSTQQLNKKILGEYLGKPENLKLLKEFMRQFEFEGKPIHEALRSVLETFRLPGESQQIMRVTDTFAEIYYEANTEEIANPIAAQVLAYSIIMLNTDQHNPQIRRRMSLEDYMRNLRGVNDNKDFSEGYLKDIYEAIRHDEIVMPEEHEGRLGFNYAWKQLLYRSNASGHFVVCDTASYNKDIFELTWKSIVAAISYAFNTAQDDATLQKAISGFHHCALLSSHFGLHDVFDSIVINLATMTGLLEKAGNTSSLPDPIVDVAGQKYVISNLAIRFGRDYKGQLAAVVMFAIVTRHGNSLRSGWTKILQIIRNLFVNSLLPSSMLQVEDFVSGTTSIPLKPKNPTPSRQQNRRDGSILSTLSAYLLSPYTNDETYRPDPTEEEVESTMCAVDCVVACRLEELFADISSGGLAIEPMQALMTAIQTVGYDKTVIENATSPVPYDPATVLFLEFMITTVSRNTGKIQSLWPYATVYMFGILENAEKQSVLVVERAVVGLLRLCICVATEDTMHDEILHCLRLLRDFPPSVTQAVAEQMMAGIFTLSNVNSAKLNDTEFINIILEIKQKVASSL</sequence>
<feature type="region of interest" description="Disordered" evidence="1">
    <location>
        <begin position="338"/>
        <end position="363"/>
    </location>
</feature>
<dbReference type="OrthoDB" id="10258608at2759"/>
<dbReference type="GO" id="GO:0005085">
    <property type="term" value="F:guanyl-nucleotide exchange factor activity"/>
    <property type="evidence" value="ECO:0007669"/>
    <property type="project" value="InterPro"/>
</dbReference>
<dbReference type="Pfam" id="PF12783">
    <property type="entry name" value="Sec7-like_HUS"/>
    <property type="match status" value="1"/>
</dbReference>
<keyword evidence="4" id="KW-1185">Reference proteome</keyword>
<name>A0A8H7BJV7_9FUNG</name>
<dbReference type="Gene3D" id="1.10.220.20">
    <property type="match status" value="1"/>
</dbReference>
<accession>A0A8H7BJV7</accession>
<feature type="domain" description="SEC7" evidence="2">
    <location>
        <begin position="633"/>
        <end position="823"/>
    </location>
</feature>
<evidence type="ECO:0000313" key="3">
    <source>
        <dbReference type="EMBL" id="KAF7725729.1"/>
    </source>
</evidence>
<dbReference type="PROSITE" id="PS50190">
    <property type="entry name" value="SEC7"/>
    <property type="match status" value="1"/>
</dbReference>
<dbReference type="Pfam" id="PF01369">
    <property type="entry name" value="Sec7"/>
    <property type="match status" value="1"/>
</dbReference>
<dbReference type="GO" id="GO:0005794">
    <property type="term" value="C:Golgi apparatus"/>
    <property type="evidence" value="ECO:0007669"/>
    <property type="project" value="UniProtKB-ARBA"/>
</dbReference>